<dbReference type="InterPro" id="IPR035906">
    <property type="entry name" value="MetI-like_sf"/>
</dbReference>
<keyword evidence="4" id="KW-0813">Transport</keyword>
<dbReference type="Gene3D" id="1.10.3720.10">
    <property type="entry name" value="MetI-like"/>
    <property type="match status" value="1"/>
</dbReference>
<dbReference type="PANTHER" id="PTHR43470">
    <property type="entry name" value="PHOSPHATE TRANSPORT SYSTEM PERMEASE PROTEIN PSTA-RELATED"/>
    <property type="match status" value="1"/>
</dbReference>
<comment type="caution">
    <text evidence="12">The sequence shown here is derived from an EMBL/GenBank/DDBJ whole genome shotgun (WGS) entry which is preliminary data.</text>
</comment>
<keyword evidence="5 9" id="KW-1003">Cell membrane</keyword>
<evidence type="ECO:0000256" key="7">
    <source>
        <dbReference type="ARBA" id="ARBA00022989"/>
    </source>
</evidence>
<evidence type="ECO:0000313" key="13">
    <source>
        <dbReference type="Proteomes" id="UP000702544"/>
    </source>
</evidence>
<evidence type="ECO:0000256" key="9">
    <source>
        <dbReference type="RuleBase" id="RU363043"/>
    </source>
</evidence>
<reference evidence="12 13" key="1">
    <citation type="submission" date="2020-01" db="EMBL/GenBank/DDBJ databases">
        <title>Genomes assembled from Gulf of Kutch pelagic sediment metagenomes.</title>
        <authorList>
            <person name="Chandrashekar M."/>
            <person name="Mahajan M.S."/>
            <person name="Dave K.J."/>
            <person name="Vatsa P."/>
            <person name="Nathani N.M."/>
        </authorList>
    </citation>
    <scope>NUCLEOTIDE SEQUENCE [LARGE SCALE GENOMIC DNA]</scope>
    <source>
        <strain evidence="12">KS3-K002</strain>
    </source>
</reference>
<evidence type="ECO:0000256" key="4">
    <source>
        <dbReference type="ARBA" id="ARBA00022448"/>
    </source>
</evidence>
<evidence type="ECO:0000256" key="3">
    <source>
        <dbReference type="ARBA" id="ARBA00016864"/>
    </source>
</evidence>
<feature type="transmembrane region" description="Helical" evidence="9">
    <location>
        <begin position="280"/>
        <end position="301"/>
    </location>
</feature>
<dbReference type="PROSITE" id="PS50928">
    <property type="entry name" value="ABC_TM1"/>
    <property type="match status" value="1"/>
</dbReference>
<evidence type="ECO:0000313" key="12">
    <source>
        <dbReference type="EMBL" id="NIR76402.1"/>
    </source>
</evidence>
<dbReference type="EMBL" id="JAACAK010000126">
    <property type="protein sequence ID" value="NIR76402.1"/>
    <property type="molecule type" value="Genomic_DNA"/>
</dbReference>
<protein>
    <recommendedName>
        <fullName evidence="3 9">Phosphate transport system permease protein PstA</fullName>
    </recommendedName>
</protein>
<keyword evidence="8 9" id="KW-0472">Membrane</keyword>
<gene>
    <name evidence="12" type="primary">pstA</name>
    <name evidence="12" type="ORF">GWO12_15025</name>
</gene>
<evidence type="ECO:0000256" key="5">
    <source>
        <dbReference type="ARBA" id="ARBA00022475"/>
    </source>
</evidence>
<dbReference type="Proteomes" id="UP000702544">
    <property type="component" value="Unassembled WGS sequence"/>
</dbReference>
<dbReference type="NCBIfam" id="TIGR00974">
    <property type="entry name" value="3a0107s02c"/>
    <property type="match status" value="1"/>
</dbReference>
<feature type="transmembrane region" description="Helical" evidence="9">
    <location>
        <begin position="137"/>
        <end position="157"/>
    </location>
</feature>
<accession>A0AAE4ZBR4</accession>
<feature type="transmembrane region" description="Helical" evidence="9">
    <location>
        <begin position="163"/>
        <end position="181"/>
    </location>
</feature>
<keyword evidence="6 9" id="KW-0812">Transmembrane</keyword>
<feature type="transmembrane region" description="Helical" evidence="9">
    <location>
        <begin position="88"/>
        <end position="117"/>
    </location>
</feature>
<evidence type="ECO:0000256" key="2">
    <source>
        <dbReference type="ARBA" id="ARBA00007069"/>
    </source>
</evidence>
<name>A0AAE4ZBR4_9BACT</name>
<dbReference type="GO" id="GO:0005315">
    <property type="term" value="F:phosphate transmembrane transporter activity"/>
    <property type="evidence" value="ECO:0007669"/>
    <property type="project" value="InterPro"/>
</dbReference>
<feature type="transmembrane region" description="Helical" evidence="9">
    <location>
        <begin position="36"/>
        <end position="60"/>
    </location>
</feature>
<organism evidence="12 13">
    <name type="scientific">Candidatus Kutchimonas denitrificans</name>
    <dbReference type="NCBI Taxonomy" id="3056748"/>
    <lineage>
        <taxon>Bacteria</taxon>
        <taxon>Pseudomonadati</taxon>
        <taxon>Gemmatimonadota</taxon>
        <taxon>Gemmatimonadia</taxon>
        <taxon>Candidatus Palauibacterales</taxon>
        <taxon>Candidatus Palauibacteraceae</taxon>
        <taxon>Candidatus Kutchimonas</taxon>
    </lineage>
</organism>
<comment type="similarity">
    <text evidence="2 9">Belongs to the binding-protein-dependent transport system permease family. CysTW subfamily.</text>
</comment>
<evidence type="ECO:0000256" key="8">
    <source>
        <dbReference type="ARBA" id="ARBA00023136"/>
    </source>
</evidence>
<feature type="domain" description="ABC transmembrane type-1" evidence="11">
    <location>
        <begin position="92"/>
        <end position="297"/>
    </location>
</feature>
<dbReference type="SUPFAM" id="SSF161098">
    <property type="entry name" value="MetI-like"/>
    <property type="match status" value="1"/>
</dbReference>
<feature type="transmembrane region" description="Helical" evidence="9">
    <location>
        <begin position="238"/>
        <end position="259"/>
    </location>
</feature>
<evidence type="ECO:0000256" key="1">
    <source>
        <dbReference type="ARBA" id="ARBA00004651"/>
    </source>
</evidence>
<dbReference type="CDD" id="cd06261">
    <property type="entry name" value="TM_PBP2"/>
    <property type="match status" value="1"/>
</dbReference>
<dbReference type="AlphaFoldDB" id="A0AAE4ZBR4"/>
<feature type="region of interest" description="Disordered" evidence="10">
    <location>
        <begin position="1"/>
        <end position="25"/>
    </location>
</feature>
<evidence type="ECO:0000256" key="6">
    <source>
        <dbReference type="ARBA" id="ARBA00022692"/>
    </source>
</evidence>
<evidence type="ECO:0000259" key="11">
    <source>
        <dbReference type="PROSITE" id="PS50928"/>
    </source>
</evidence>
<dbReference type="InterPro" id="IPR000515">
    <property type="entry name" value="MetI-like"/>
</dbReference>
<dbReference type="GO" id="GO:0035435">
    <property type="term" value="P:phosphate ion transmembrane transport"/>
    <property type="evidence" value="ECO:0007669"/>
    <property type="project" value="InterPro"/>
</dbReference>
<sequence>MTAPDDRLIAPPEERPDPSLSDAREYDPRLGRRKTLGVVFAGLCIAATLVGVVALVILLWDIVHDGAPAVSADFVASYPSRFPERAGILPALVGSLWVLVLTAAVAFPLGVGTAIWLEEYAPNNRLRRTIQTNIANLAGVPSIVYGILGLAVFVRAMAMGRSILAGAMTLALLILPVIIIASQEAIRAVPSSIRLGAYALGATRWQVVSRQVLPMALPGILTGTILALSRAVGETAPLIVVGAAAFVGFVPTSVTDAFTVMPIQIFNWIARPQPGFHERAAGGILVLLIVLLSLNAAAILLRNRYSRKW</sequence>
<dbReference type="GO" id="GO:0005886">
    <property type="term" value="C:plasma membrane"/>
    <property type="evidence" value="ECO:0007669"/>
    <property type="project" value="UniProtKB-SubCell"/>
</dbReference>
<keyword evidence="7 9" id="KW-1133">Transmembrane helix</keyword>
<dbReference type="InterPro" id="IPR005672">
    <property type="entry name" value="Phosphate_PstA"/>
</dbReference>
<dbReference type="PANTHER" id="PTHR43470:SF5">
    <property type="entry name" value="PHOSPHATE TRANSPORT SYSTEM PERMEASE PROTEIN PSTA"/>
    <property type="match status" value="1"/>
</dbReference>
<dbReference type="Pfam" id="PF00528">
    <property type="entry name" value="BPD_transp_1"/>
    <property type="match status" value="1"/>
</dbReference>
<comment type="subcellular location">
    <subcellularLocation>
        <location evidence="1 9">Cell membrane</location>
        <topology evidence="1 9">Multi-pass membrane protein</topology>
    </subcellularLocation>
</comment>
<evidence type="ECO:0000256" key="10">
    <source>
        <dbReference type="SAM" id="MobiDB-lite"/>
    </source>
</evidence>
<proteinExistence type="inferred from homology"/>